<sequence>MRPTTAILVLTATTVLAAPAFAQTQDGTVAIGPWKVEAVSKGNKFERCTMTRTTDDGVDVRFTRDGDGLDLTMSSPKWKLGRDRSYPVELAAGSSVLQAEVAATGNAVSLPVKDERFLKSLRLADGLDVKG</sequence>
<feature type="signal peptide" evidence="1">
    <location>
        <begin position="1"/>
        <end position="22"/>
    </location>
</feature>
<evidence type="ECO:0008006" key="4">
    <source>
        <dbReference type="Google" id="ProtNLM"/>
    </source>
</evidence>
<keyword evidence="1" id="KW-0732">Signal</keyword>
<dbReference type="RefSeq" id="WP_331302761.1">
    <property type="nucleotide sequence ID" value="NZ_MLCA01000009.1"/>
</dbReference>
<keyword evidence="3" id="KW-1185">Reference proteome</keyword>
<evidence type="ECO:0000313" key="3">
    <source>
        <dbReference type="Proteomes" id="UP001355206"/>
    </source>
</evidence>
<proteinExistence type="predicted"/>
<dbReference type="EMBL" id="MLCA01000009">
    <property type="protein sequence ID" value="MEE7492226.1"/>
    <property type="molecule type" value="Genomic_DNA"/>
</dbReference>
<feature type="chain" id="PRO_5047102796" description="Invasion associated locus B family protein" evidence="1">
    <location>
        <begin position="23"/>
        <end position="131"/>
    </location>
</feature>
<name>A0ABU7TRY9_9HYPH</name>
<evidence type="ECO:0000256" key="1">
    <source>
        <dbReference type="SAM" id="SignalP"/>
    </source>
</evidence>
<accession>A0ABU7TRY9</accession>
<evidence type="ECO:0000313" key="2">
    <source>
        <dbReference type="EMBL" id="MEE7492226.1"/>
    </source>
</evidence>
<organism evidence="2 3">
    <name type="scientific">Methylobacterium oryzae</name>
    <dbReference type="NCBI Taxonomy" id="334852"/>
    <lineage>
        <taxon>Bacteria</taxon>
        <taxon>Pseudomonadati</taxon>
        <taxon>Pseudomonadota</taxon>
        <taxon>Alphaproteobacteria</taxon>
        <taxon>Hyphomicrobiales</taxon>
        <taxon>Methylobacteriaceae</taxon>
        <taxon>Methylobacterium</taxon>
    </lineage>
</organism>
<gene>
    <name evidence="2" type="ORF">MOTC310_17785</name>
</gene>
<reference evidence="2 3" key="1">
    <citation type="journal article" date="2012" name="Genet. Mol. Biol.">
        <title>Analysis of 16S rRNA and mxaF genes revealing insights into Methylobacterium niche-specific plant association.</title>
        <authorList>
            <person name="Dourado M.N."/>
            <person name="Andreote F.D."/>
            <person name="Dini-Andreote F."/>
            <person name="Conti R."/>
            <person name="Araujo J.M."/>
            <person name="Araujo W.L."/>
        </authorList>
    </citation>
    <scope>NUCLEOTIDE SEQUENCE [LARGE SCALE GENOMIC DNA]</scope>
    <source>
        <strain evidence="2 3">TC3-10</strain>
    </source>
</reference>
<dbReference type="Proteomes" id="UP001355206">
    <property type="component" value="Unassembled WGS sequence"/>
</dbReference>
<comment type="caution">
    <text evidence="2">The sequence shown here is derived from an EMBL/GenBank/DDBJ whole genome shotgun (WGS) entry which is preliminary data.</text>
</comment>
<protein>
    <recommendedName>
        <fullName evidence="4">Invasion associated locus B family protein</fullName>
    </recommendedName>
</protein>